<proteinExistence type="predicted"/>
<feature type="domain" description="CBS" evidence="1">
    <location>
        <begin position="81"/>
        <end position="116"/>
    </location>
</feature>
<comment type="caution">
    <text evidence="2">The sequence shown here is derived from an EMBL/GenBank/DDBJ whole genome shotgun (WGS) entry which is preliminary data.</text>
</comment>
<organism evidence="2 3">
    <name type="scientific">Aeromicrobium panaciterrae</name>
    <dbReference type="NCBI Taxonomy" id="363861"/>
    <lineage>
        <taxon>Bacteria</taxon>
        <taxon>Bacillati</taxon>
        <taxon>Actinomycetota</taxon>
        <taxon>Actinomycetes</taxon>
        <taxon>Propionibacteriales</taxon>
        <taxon>Nocardioidaceae</taxon>
        <taxon>Aeromicrobium</taxon>
    </lineage>
</organism>
<keyword evidence="3" id="KW-1185">Reference proteome</keyword>
<evidence type="ECO:0000313" key="3">
    <source>
        <dbReference type="Proteomes" id="UP001257739"/>
    </source>
</evidence>
<evidence type="ECO:0000313" key="2">
    <source>
        <dbReference type="EMBL" id="MDR7086298.1"/>
    </source>
</evidence>
<protein>
    <submittedName>
        <fullName evidence="2">Transcriptional regulator</fullName>
    </submittedName>
</protein>
<accession>A0ABU1UM86</accession>
<dbReference type="Pfam" id="PF00571">
    <property type="entry name" value="CBS"/>
    <property type="match status" value="1"/>
</dbReference>
<dbReference type="Gene3D" id="3.10.580.10">
    <property type="entry name" value="CBS-domain"/>
    <property type="match status" value="1"/>
</dbReference>
<dbReference type="RefSeq" id="WP_309967856.1">
    <property type="nucleotide sequence ID" value="NZ_JAVDWH010000001.1"/>
</dbReference>
<dbReference type="InterPro" id="IPR000644">
    <property type="entry name" value="CBS_dom"/>
</dbReference>
<sequence>MGSPITRPCQTVAGAMLTTPKTHGLEITVSDAETAFTDAHVHMLLLTRRGVLHGTLLRADLDPRLDPRHPALELAALAERTIGPDQPIDEALRLLSRGQTRRLAVTDSDSRLLGLLCFKRASNGFCSESDVLARMDEQPR</sequence>
<gene>
    <name evidence="2" type="ORF">J2X11_001137</name>
</gene>
<dbReference type="SUPFAM" id="SSF54631">
    <property type="entry name" value="CBS-domain pair"/>
    <property type="match status" value="1"/>
</dbReference>
<evidence type="ECO:0000259" key="1">
    <source>
        <dbReference type="Pfam" id="PF00571"/>
    </source>
</evidence>
<dbReference type="EMBL" id="JAVDWH010000001">
    <property type="protein sequence ID" value="MDR7086298.1"/>
    <property type="molecule type" value="Genomic_DNA"/>
</dbReference>
<reference evidence="2 3" key="1">
    <citation type="submission" date="2023-07" db="EMBL/GenBank/DDBJ databases">
        <title>Sorghum-associated microbial communities from plants grown in Nebraska, USA.</title>
        <authorList>
            <person name="Schachtman D."/>
        </authorList>
    </citation>
    <scope>NUCLEOTIDE SEQUENCE [LARGE SCALE GENOMIC DNA]</scope>
    <source>
        <strain evidence="2 3">BE248</strain>
    </source>
</reference>
<name>A0ABU1UM86_9ACTN</name>
<dbReference type="Proteomes" id="UP001257739">
    <property type="component" value="Unassembled WGS sequence"/>
</dbReference>
<dbReference type="InterPro" id="IPR046342">
    <property type="entry name" value="CBS_dom_sf"/>
</dbReference>